<dbReference type="EMBL" id="UZAF01020599">
    <property type="protein sequence ID" value="VDO71262.1"/>
    <property type="molecule type" value="Genomic_DNA"/>
</dbReference>
<evidence type="ECO:0000313" key="3">
    <source>
        <dbReference type="WBParaSite" id="HPLM_0001847501-mRNA-1"/>
    </source>
</evidence>
<reference evidence="1 2" key="2">
    <citation type="submission" date="2018-11" db="EMBL/GenBank/DDBJ databases">
        <authorList>
            <consortium name="Pathogen Informatics"/>
        </authorList>
    </citation>
    <scope>NUCLEOTIDE SEQUENCE [LARGE SCALE GENOMIC DNA]</scope>
    <source>
        <strain evidence="1 2">MHpl1</strain>
    </source>
</reference>
<reference evidence="3" key="1">
    <citation type="submission" date="2017-02" db="UniProtKB">
        <authorList>
            <consortium name="WormBaseParasite"/>
        </authorList>
    </citation>
    <scope>IDENTIFICATION</scope>
</reference>
<evidence type="ECO:0000313" key="1">
    <source>
        <dbReference type="EMBL" id="VDO71262.1"/>
    </source>
</evidence>
<dbReference type="Proteomes" id="UP000268014">
    <property type="component" value="Unassembled WGS sequence"/>
</dbReference>
<sequence length="74" mass="8256">MFSHLIPPPILAIGQYITLAFASRQQTRMHPTTTQPVYAAAAAAADGQTDMYERVVAYKSTWADEMKSFGCRQF</sequence>
<protein>
    <submittedName>
        <fullName evidence="3">Secreted protein</fullName>
    </submittedName>
</protein>
<name>A0A0N4X293_HAEPC</name>
<keyword evidence="2" id="KW-1185">Reference proteome</keyword>
<gene>
    <name evidence="1" type="ORF">HPLM_LOCUS18467</name>
</gene>
<organism evidence="3">
    <name type="scientific">Haemonchus placei</name>
    <name type="common">Barber's pole worm</name>
    <dbReference type="NCBI Taxonomy" id="6290"/>
    <lineage>
        <taxon>Eukaryota</taxon>
        <taxon>Metazoa</taxon>
        <taxon>Ecdysozoa</taxon>
        <taxon>Nematoda</taxon>
        <taxon>Chromadorea</taxon>
        <taxon>Rhabditida</taxon>
        <taxon>Rhabditina</taxon>
        <taxon>Rhabditomorpha</taxon>
        <taxon>Strongyloidea</taxon>
        <taxon>Trichostrongylidae</taxon>
        <taxon>Haemonchus</taxon>
    </lineage>
</organism>
<accession>A0A0N4X293</accession>
<proteinExistence type="predicted"/>
<dbReference type="WBParaSite" id="HPLM_0001847501-mRNA-1">
    <property type="protein sequence ID" value="HPLM_0001847501-mRNA-1"/>
    <property type="gene ID" value="HPLM_0001847501"/>
</dbReference>
<dbReference type="AlphaFoldDB" id="A0A0N4X293"/>
<evidence type="ECO:0000313" key="2">
    <source>
        <dbReference type="Proteomes" id="UP000268014"/>
    </source>
</evidence>